<organism evidence="1 2">
    <name type="scientific">Stygiolobus caldivivus</name>
    <dbReference type="NCBI Taxonomy" id="2824673"/>
    <lineage>
        <taxon>Archaea</taxon>
        <taxon>Thermoproteota</taxon>
        <taxon>Thermoprotei</taxon>
        <taxon>Sulfolobales</taxon>
        <taxon>Sulfolobaceae</taxon>
        <taxon>Stygiolobus</taxon>
    </lineage>
</organism>
<sequence>MWVNERLSFSPLLYRMLTKPEFFIPLTWHFHVFEKKSDNEYIVFLYPYETTENVKVGEQLQKYILTISSSSEGLKYIVEEQKGKVRYNFIISAISTGRNLNIMVGVEKKGIFSSVPVEPKHILEHISNNLKYLKVD</sequence>
<proteinExistence type="predicted"/>
<dbReference type="EMBL" id="AP024597">
    <property type="protein sequence ID" value="BCU71030.1"/>
    <property type="molecule type" value="Genomic_DNA"/>
</dbReference>
<dbReference type="KEGG" id="csty:KN1_23270"/>
<protein>
    <submittedName>
        <fullName evidence="1">Uncharacterized protein</fullName>
    </submittedName>
</protein>
<gene>
    <name evidence="1" type="ORF">KN1_23270</name>
</gene>
<keyword evidence="2" id="KW-1185">Reference proteome</keyword>
<name>A0A8D5U8K5_9CREN</name>
<accession>A0A8D5U8K5</accession>
<reference evidence="1 2" key="1">
    <citation type="submission" date="2021-04" db="EMBL/GenBank/DDBJ databases">
        <title>Complete genome sequence of Stygiolobus sp. KN-1.</title>
        <authorList>
            <person name="Nakamura K."/>
            <person name="Sakai H."/>
            <person name="Kurosawa N."/>
        </authorList>
    </citation>
    <scope>NUCLEOTIDE SEQUENCE [LARGE SCALE GENOMIC DNA]</scope>
    <source>
        <strain evidence="1 2">KN-1</strain>
    </source>
</reference>
<evidence type="ECO:0000313" key="1">
    <source>
        <dbReference type="EMBL" id="BCU71030.1"/>
    </source>
</evidence>
<dbReference type="AlphaFoldDB" id="A0A8D5U8K5"/>
<evidence type="ECO:0000313" key="2">
    <source>
        <dbReference type="Proteomes" id="UP000825123"/>
    </source>
</evidence>
<dbReference type="Proteomes" id="UP000825123">
    <property type="component" value="Chromosome"/>
</dbReference>